<organism evidence="10 11">
    <name type="scientific">Pocillopora damicornis</name>
    <name type="common">Cauliflower coral</name>
    <name type="synonym">Millepora damicornis</name>
    <dbReference type="NCBI Taxonomy" id="46731"/>
    <lineage>
        <taxon>Eukaryota</taxon>
        <taxon>Metazoa</taxon>
        <taxon>Cnidaria</taxon>
        <taxon>Anthozoa</taxon>
        <taxon>Hexacorallia</taxon>
        <taxon>Scleractinia</taxon>
        <taxon>Astrocoeniina</taxon>
        <taxon>Pocilloporidae</taxon>
        <taxon>Pocillopora</taxon>
    </lineage>
</organism>
<feature type="compositionally biased region" description="Basic and acidic residues" evidence="8">
    <location>
        <begin position="18"/>
        <end position="30"/>
    </location>
</feature>
<reference evidence="10 11" key="1">
    <citation type="journal article" date="2018" name="Sci. Rep.">
        <title>Comparative analysis of the Pocillopora damicornis genome highlights role of immune system in coral evolution.</title>
        <authorList>
            <person name="Cunning R."/>
            <person name="Bay R.A."/>
            <person name="Gillette P."/>
            <person name="Baker A.C."/>
            <person name="Traylor-Knowles N."/>
        </authorList>
    </citation>
    <scope>NUCLEOTIDE SEQUENCE [LARGE SCALE GENOMIC DNA]</scope>
    <source>
        <strain evidence="10">RSMAS</strain>
        <tissue evidence="10">Whole animal</tissue>
    </source>
</reference>
<evidence type="ECO:0000313" key="10">
    <source>
        <dbReference type="EMBL" id="RMX47808.1"/>
    </source>
</evidence>
<protein>
    <recommendedName>
        <fullName evidence="9">Homeobox domain-containing protein</fullName>
    </recommendedName>
</protein>
<dbReference type="InterPro" id="IPR000047">
    <property type="entry name" value="HTH_motif"/>
</dbReference>
<evidence type="ECO:0000256" key="8">
    <source>
        <dbReference type="SAM" id="MobiDB-lite"/>
    </source>
</evidence>
<evidence type="ECO:0000256" key="5">
    <source>
        <dbReference type="ARBA" id="ARBA00023242"/>
    </source>
</evidence>
<evidence type="ECO:0000256" key="2">
    <source>
        <dbReference type="ARBA" id="ARBA00022473"/>
    </source>
</evidence>
<feature type="domain" description="Homeobox" evidence="9">
    <location>
        <begin position="117"/>
        <end position="177"/>
    </location>
</feature>
<keyword evidence="3 6" id="KW-0238">DNA-binding</keyword>
<dbReference type="GO" id="GO:0005634">
    <property type="term" value="C:nucleus"/>
    <property type="evidence" value="ECO:0007669"/>
    <property type="project" value="UniProtKB-SubCell"/>
</dbReference>
<dbReference type="CDD" id="cd00086">
    <property type="entry name" value="homeodomain"/>
    <property type="match status" value="1"/>
</dbReference>
<keyword evidence="2" id="KW-0217">Developmental protein</keyword>
<evidence type="ECO:0000256" key="3">
    <source>
        <dbReference type="ARBA" id="ARBA00023125"/>
    </source>
</evidence>
<dbReference type="Proteomes" id="UP000275408">
    <property type="component" value="Unassembled WGS sequence"/>
</dbReference>
<dbReference type="InterPro" id="IPR017970">
    <property type="entry name" value="Homeobox_CS"/>
</dbReference>
<name>A0A3M6U2V3_POCDA</name>
<keyword evidence="11" id="KW-1185">Reference proteome</keyword>
<dbReference type="OMA" id="RTCFTNQ"/>
<keyword evidence="4 6" id="KW-0371">Homeobox</keyword>
<feature type="compositionally biased region" description="Basic residues" evidence="8">
    <location>
        <begin position="47"/>
        <end position="59"/>
    </location>
</feature>
<dbReference type="GO" id="GO:1990837">
    <property type="term" value="F:sequence-specific double-stranded DNA binding"/>
    <property type="evidence" value="ECO:0007669"/>
    <property type="project" value="TreeGrafter"/>
</dbReference>
<dbReference type="OrthoDB" id="6159439at2759"/>
<proteinExistence type="predicted"/>
<dbReference type="PROSITE" id="PS00027">
    <property type="entry name" value="HOMEOBOX_1"/>
    <property type="match status" value="1"/>
</dbReference>
<dbReference type="EMBL" id="RCHS01002370">
    <property type="protein sequence ID" value="RMX47808.1"/>
    <property type="molecule type" value="Genomic_DNA"/>
</dbReference>
<feature type="region of interest" description="Disordered" evidence="8">
    <location>
        <begin position="1"/>
        <end position="72"/>
    </location>
</feature>
<evidence type="ECO:0000256" key="7">
    <source>
        <dbReference type="RuleBase" id="RU000682"/>
    </source>
</evidence>
<dbReference type="Gene3D" id="1.10.10.60">
    <property type="entry name" value="Homeodomain-like"/>
    <property type="match status" value="1"/>
</dbReference>
<dbReference type="InterPro" id="IPR051892">
    <property type="entry name" value="LBX_TF"/>
</dbReference>
<dbReference type="SMART" id="SM00389">
    <property type="entry name" value="HOX"/>
    <property type="match status" value="1"/>
</dbReference>
<dbReference type="InterPro" id="IPR009057">
    <property type="entry name" value="Homeodomain-like_sf"/>
</dbReference>
<dbReference type="InterPro" id="IPR001356">
    <property type="entry name" value="HD"/>
</dbReference>
<dbReference type="SUPFAM" id="SSF46689">
    <property type="entry name" value="Homeodomain-like"/>
    <property type="match status" value="1"/>
</dbReference>
<dbReference type="PROSITE" id="PS50071">
    <property type="entry name" value="HOMEOBOX_2"/>
    <property type="match status" value="1"/>
</dbReference>
<sequence>METHRNGNDSSSVGEDNFNERNSGHGDKTTNNRVLPFSIEAILSAPHPKKHSPVTRKVPHWSSQGTSMESPPAILTLEDFTSSNLPDDKSKEPETAEIASRNLQQKLMAFQARLNARKRRKARTCFTNQQIFELERRFVYQKYLSPSDRDEIAHSLGISGAQVITWFQNRRAKFRRDLEELKSDVQAAKIMDNKQVSRLCKRLEI</sequence>
<comment type="caution">
    <text evidence="10">The sequence shown here is derived from an EMBL/GenBank/DDBJ whole genome shotgun (WGS) entry which is preliminary data.</text>
</comment>
<dbReference type="GO" id="GO:0000981">
    <property type="term" value="F:DNA-binding transcription factor activity, RNA polymerase II-specific"/>
    <property type="evidence" value="ECO:0007669"/>
    <property type="project" value="InterPro"/>
</dbReference>
<evidence type="ECO:0000256" key="6">
    <source>
        <dbReference type="PROSITE-ProRule" id="PRU00108"/>
    </source>
</evidence>
<evidence type="ECO:0000313" key="11">
    <source>
        <dbReference type="Proteomes" id="UP000275408"/>
    </source>
</evidence>
<dbReference type="AlphaFoldDB" id="A0A3M6U2V3"/>
<dbReference type="FunFam" id="1.10.10.60:FF:000040">
    <property type="entry name" value="T-cell leukemia homeobox protein 3"/>
    <property type="match status" value="1"/>
</dbReference>
<gene>
    <name evidence="10" type="ORF">pdam_00008567</name>
</gene>
<accession>A0A3M6U2V3</accession>
<evidence type="ECO:0000256" key="4">
    <source>
        <dbReference type="ARBA" id="ARBA00023155"/>
    </source>
</evidence>
<feature type="DNA-binding region" description="Homeobox" evidence="6">
    <location>
        <begin position="119"/>
        <end position="178"/>
    </location>
</feature>
<dbReference type="PANTHER" id="PTHR24336:SF8">
    <property type="entry name" value="LADYBIRD EARLY-RELATED"/>
    <property type="match status" value="1"/>
</dbReference>
<comment type="subcellular location">
    <subcellularLocation>
        <location evidence="1 6 7">Nucleus</location>
    </subcellularLocation>
</comment>
<evidence type="ECO:0000256" key="1">
    <source>
        <dbReference type="ARBA" id="ARBA00004123"/>
    </source>
</evidence>
<keyword evidence="5 6" id="KW-0539">Nucleus</keyword>
<dbReference type="PANTHER" id="PTHR24336">
    <property type="entry name" value="TRANSCRIPTION FACTOR LBX"/>
    <property type="match status" value="1"/>
</dbReference>
<dbReference type="PRINTS" id="PR00031">
    <property type="entry name" value="HTHREPRESSR"/>
</dbReference>
<dbReference type="Pfam" id="PF00046">
    <property type="entry name" value="Homeodomain"/>
    <property type="match status" value="1"/>
</dbReference>
<evidence type="ECO:0000259" key="9">
    <source>
        <dbReference type="PROSITE" id="PS50071"/>
    </source>
</evidence>